<comment type="caution">
    <text evidence="2">The sequence shown here is derived from an EMBL/GenBank/DDBJ whole genome shotgun (WGS) entry which is preliminary data.</text>
</comment>
<evidence type="ECO:0000313" key="2">
    <source>
        <dbReference type="EMBL" id="KAB1208827.1"/>
    </source>
</evidence>
<feature type="compositionally biased region" description="Low complexity" evidence="1">
    <location>
        <begin position="90"/>
        <end position="104"/>
    </location>
</feature>
<reference evidence="2 3" key="1">
    <citation type="journal article" date="2019" name="Plant Biotechnol. J.">
        <title>The red bayberry genome and genetic basis of sex determination.</title>
        <authorList>
            <person name="Jia H.M."/>
            <person name="Jia H.J."/>
            <person name="Cai Q.L."/>
            <person name="Wang Y."/>
            <person name="Zhao H.B."/>
            <person name="Yang W.F."/>
            <person name="Wang G.Y."/>
            <person name="Li Y.H."/>
            <person name="Zhan D.L."/>
            <person name="Shen Y.T."/>
            <person name="Niu Q.F."/>
            <person name="Chang L."/>
            <person name="Qiu J."/>
            <person name="Zhao L."/>
            <person name="Xie H.B."/>
            <person name="Fu W.Y."/>
            <person name="Jin J."/>
            <person name="Li X.W."/>
            <person name="Jiao Y."/>
            <person name="Zhou C.C."/>
            <person name="Tu T."/>
            <person name="Chai C.Y."/>
            <person name="Gao J.L."/>
            <person name="Fan L.J."/>
            <person name="van de Weg E."/>
            <person name="Wang J.Y."/>
            <person name="Gao Z.S."/>
        </authorList>
    </citation>
    <scope>NUCLEOTIDE SEQUENCE [LARGE SCALE GENOMIC DNA]</scope>
    <source>
        <tissue evidence="2">Leaves</tissue>
    </source>
</reference>
<dbReference type="EMBL" id="RXIC02000024">
    <property type="protein sequence ID" value="KAB1208827.1"/>
    <property type="molecule type" value="Genomic_DNA"/>
</dbReference>
<gene>
    <name evidence="2" type="ORF">CJ030_MR6G011263</name>
</gene>
<sequence>MLSLRSCYCLGHRPSLSHPILKVLSFPLSPTTPFSFSLYLEPFSSTNPNPSPCPRALPLLTPSCPALGLPPRKSPSPSPSSSNKRKSVDSKSPSSPSAPSSLQPPENPASLESKSVEDRISPEAAPVAKKSKIGALGLRRGLLS</sequence>
<evidence type="ECO:0000313" key="3">
    <source>
        <dbReference type="Proteomes" id="UP000516437"/>
    </source>
</evidence>
<dbReference type="AlphaFoldDB" id="A0A6A1VAK2"/>
<proteinExistence type="predicted"/>
<name>A0A6A1VAK2_9ROSI</name>
<feature type="region of interest" description="Disordered" evidence="1">
    <location>
        <begin position="64"/>
        <end position="144"/>
    </location>
</feature>
<dbReference type="Proteomes" id="UP000516437">
    <property type="component" value="Chromosome 6"/>
</dbReference>
<organism evidence="2 3">
    <name type="scientific">Morella rubra</name>
    <name type="common">Chinese bayberry</name>
    <dbReference type="NCBI Taxonomy" id="262757"/>
    <lineage>
        <taxon>Eukaryota</taxon>
        <taxon>Viridiplantae</taxon>
        <taxon>Streptophyta</taxon>
        <taxon>Embryophyta</taxon>
        <taxon>Tracheophyta</taxon>
        <taxon>Spermatophyta</taxon>
        <taxon>Magnoliopsida</taxon>
        <taxon>eudicotyledons</taxon>
        <taxon>Gunneridae</taxon>
        <taxon>Pentapetalae</taxon>
        <taxon>rosids</taxon>
        <taxon>fabids</taxon>
        <taxon>Fagales</taxon>
        <taxon>Myricaceae</taxon>
        <taxon>Morella</taxon>
    </lineage>
</organism>
<keyword evidence="3" id="KW-1185">Reference proteome</keyword>
<accession>A0A6A1VAK2</accession>
<evidence type="ECO:0000256" key="1">
    <source>
        <dbReference type="SAM" id="MobiDB-lite"/>
    </source>
</evidence>
<protein>
    <submittedName>
        <fullName evidence="2">Uncharacterized protein</fullName>
    </submittedName>
</protein>